<comment type="subcellular location">
    <subcellularLocation>
        <location evidence="1">Nucleus</location>
    </subcellularLocation>
</comment>
<feature type="region of interest" description="Disordered" evidence="8">
    <location>
        <begin position="343"/>
        <end position="396"/>
    </location>
</feature>
<dbReference type="EMBL" id="LIHL02000016">
    <property type="protein sequence ID" value="KAF5443785.1"/>
    <property type="molecule type" value="Genomic_DNA"/>
</dbReference>
<dbReference type="Gene3D" id="2.40.50.140">
    <property type="entry name" value="Nucleic acid-binding proteins"/>
    <property type="match status" value="1"/>
</dbReference>
<dbReference type="GO" id="GO:0003697">
    <property type="term" value="F:single-stranded DNA binding"/>
    <property type="evidence" value="ECO:0007669"/>
    <property type="project" value="InterPro"/>
</dbReference>
<evidence type="ECO:0000313" key="12">
    <source>
        <dbReference type="Proteomes" id="UP000619265"/>
    </source>
</evidence>
<evidence type="ECO:0000256" key="1">
    <source>
        <dbReference type="ARBA" id="ARBA00004123"/>
    </source>
</evidence>
<reference evidence="11" key="2">
    <citation type="submission" date="2020-03" db="EMBL/GenBank/DDBJ databases">
        <title>Walnut 2.0.</title>
        <authorList>
            <person name="Marrano A."/>
            <person name="Britton M."/>
            <person name="Zimin A.V."/>
            <person name="Zaini P.A."/>
            <person name="Workman R."/>
            <person name="Puiu D."/>
            <person name="Bianco L."/>
            <person name="Allen B.J."/>
            <person name="Troggio M."/>
            <person name="Leslie C.A."/>
            <person name="Timp W."/>
            <person name="Dendekar A."/>
            <person name="Salzberg S.L."/>
            <person name="Neale D.B."/>
        </authorList>
    </citation>
    <scope>NUCLEOTIDE SEQUENCE</scope>
    <source>
        <tissue evidence="11">Leaves</tissue>
    </source>
</reference>
<protein>
    <recommendedName>
        <fullName evidence="13">Protein MCM10 homolog</fullName>
    </recommendedName>
</protein>
<feature type="domain" description="Zinc finger Mcm10/DnaG-type" evidence="9">
    <location>
        <begin position="217"/>
        <end position="262"/>
    </location>
</feature>
<dbReference type="InterPro" id="IPR015408">
    <property type="entry name" value="Znf_Mcm10/DnaG"/>
</dbReference>
<sequence>MSSHKDDLDLLLSLRERVLDTPPGSPSPHSPDFPGYLSEDRSPRRSEKSDMSVFRDAVRDFLDYEYKPVQKAGKLKGSKASNYTEVEKFSGLRIRNRLVSAAELGELFSDVCFVQLSTMKNFLVGDTLPGCWATVGVLTEKGTSKTSSTGKNYCIWKVGCLDENTVSLFLFGYAYQKNWKEQAGTVFALFNCAVRKDAVGTGFSLSVYSPTQILKIGTAVDYGVCKGKRKDGMPCTIGINKLSGICCKYHTLKASEKCVTNRAELKGGNLGTAFRDSLNPEGICMVDSLEDRMNFKKPMEEPLKLLSVEGLRKTLSNAGKVMTRTYSQGIRFLTAITGKMISTNPDKESTVPKQPINMSEKRKSSTMEEESSVIGNQQPDAKRKKAKRHGIGVVNKTSSNSLEVEIRLWGSGSIREQ</sequence>
<evidence type="ECO:0000259" key="9">
    <source>
        <dbReference type="Pfam" id="PF09329"/>
    </source>
</evidence>
<organism evidence="11 12">
    <name type="scientific">Juglans regia</name>
    <name type="common">English walnut</name>
    <dbReference type="NCBI Taxonomy" id="51240"/>
    <lineage>
        <taxon>Eukaryota</taxon>
        <taxon>Viridiplantae</taxon>
        <taxon>Streptophyta</taxon>
        <taxon>Embryophyta</taxon>
        <taxon>Tracheophyta</taxon>
        <taxon>Spermatophyta</taxon>
        <taxon>Magnoliopsida</taxon>
        <taxon>eudicotyledons</taxon>
        <taxon>Gunneridae</taxon>
        <taxon>Pentapetalae</taxon>
        <taxon>rosids</taxon>
        <taxon>fabids</taxon>
        <taxon>Fagales</taxon>
        <taxon>Juglandaceae</taxon>
        <taxon>Juglans</taxon>
    </lineage>
</organism>
<keyword evidence="7" id="KW-0539">Nucleus</keyword>
<dbReference type="AlphaFoldDB" id="A0A833X712"/>
<dbReference type="Proteomes" id="UP000619265">
    <property type="component" value="Unassembled WGS sequence"/>
</dbReference>
<proteinExistence type="inferred from homology"/>
<evidence type="ECO:0000256" key="6">
    <source>
        <dbReference type="ARBA" id="ARBA00022833"/>
    </source>
</evidence>
<keyword evidence="5" id="KW-0863">Zinc-finger</keyword>
<dbReference type="PANTHER" id="PTHR13454">
    <property type="entry name" value="PROTEIN MCM10 HOMOLOG"/>
    <property type="match status" value="1"/>
</dbReference>
<gene>
    <name evidence="11" type="ORF">F2P56_036315</name>
</gene>
<feature type="domain" description="MCM10 OB-fold" evidence="10">
    <location>
        <begin position="88"/>
        <end position="214"/>
    </location>
</feature>
<comment type="similarity">
    <text evidence="2">Belongs to the MCM10 family.</text>
</comment>
<dbReference type="Pfam" id="PF22379">
    <property type="entry name" value="OB_MCM10"/>
    <property type="match status" value="1"/>
</dbReference>
<evidence type="ECO:0000256" key="3">
    <source>
        <dbReference type="ARBA" id="ARBA00022705"/>
    </source>
</evidence>
<dbReference type="GO" id="GO:0005634">
    <property type="term" value="C:nucleus"/>
    <property type="evidence" value="ECO:0007669"/>
    <property type="project" value="UniProtKB-SubCell"/>
</dbReference>
<dbReference type="Pfam" id="PF09329">
    <property type="entry name" value="zf-primase"/>
    <property type="match status" value="1"/>
</dbReference>
<comment type="caution">
    <text evidence="11">The sequence shown here is derived from an EMBL/GenBank/DDBJ whole genome shotgun (WGS) entry which is preliminary data.</text>
</comment>
<evidence type="ECO:0000256" key="7">
    <source>
        <dbReference type="ARBA" id="ARBA00023242"/>
    </source>
</evidence>
<accession>A0A833X712</accession>
<evidence type="ECO:0000259" key="10">
    <source>
        <dbReference type="Pfam" id="PF22379"/>
    </source>
</evidence>
<name>A0A833X712_JUGRE</name>
<dbReference type="InterPro" id="IPR040184">
    <property type="entry name" value="Mcm10"/>
</dbReference>
<feature type="compositionally biased region" description="Basic and acidic residues" evidence="8">
    <location>
        <begin position="38"/>
        <end position="49"/>
    </location>
</feature>
<dbReference type="GO" id="GO:0006270">
    <property type="term" value="P:DNA replication initiation"/>
    <property type="evidence" value="ECO:0007669"/>
    <property type="project" value="InterPro"/>
</dbReference>
<evidence type="ECO:0000256" key="5">
    <source>
        <dbReference type="ARBA" id="ARBA00022771"/>
    </source>
</evidence>
<dbReference type="Gramene" id="Jr16_16350_p1">
    <property type="protein sequence ID" value="cds.Jr16_16350_p1"/>
    <property type="gene ID" value="Jr16_16350"/>
</dbReference>
<keyword evidence="4" id="KW-0479">Metal-binding</keyword>
<evidence type="ECO:0000256" key="8">
    <source>
        <dbReference type="SAM" id="MobiDB-lite"/>
    </source>
</evidence>
<dbReference type="GO" id="GO:0003690">
    <property type="term" value="F:double-stranded DNA binding"/>
    <property type="evidence" value="ECO:0007669"/>
    <property type="project" value="InterPro"/>
</dbReference>
<reference evidence="11" key="1">
    <citation type="submission" date="2015-10" db="EMBL/GenBank/DDBJ databases">
        <authorList>
            <person name="Martinez-Garcia P.J."/>
            <person name="Crepeau M.W."/>
            <person name="Puiu D."/>
            <person name="Gonzalez-Ibeas D."/>
            <person name="Whalen J."/>
            <person name="Stevens K."/>
            <person name="Paul R."/>
            <person name="Butterfield T."/>
            <person name="Britton M."/>
            <person name="Reagan R."/>
            <person name="Chakraborty S."/>
            <person name="Walawage S.L."/>
            <person name="Vasquez-Gross H.A."/>
            <person name="Cardeno C."/>
            <person name="Famula R."/>
            <person name="Pratt K."/>
            <person name="Kuruganti S."/>
            <person name="Aradhya M.K."/>
            <person name="Leslie C.A."/>
            <person name="Dandekar A.M."/>
            <person name="Salzberg S.L."/>
            <person name="Wegrzyn J.L."/>
            <person name="Langley C.H."/>
            <person name="Neale D.B."/>
        </authorList>
    </citation>
    <scope>NUCLEOTIDE SEQUENCE</scope>
    <source>
        <tissue evidence="11">Leaves</tissue>
    </source>
</reference>
<dbReference type="PANTHER" id="PTHR13454:SF11">
    <property type="entry name" value="PROTEIN MCM10 HOMOLOG"/>
    <property type="match status" value="1"/>
</dbReference>
<dbReference type="InterPro" id="IPR012340">
    <property type="entry name" value="NA-bd_OB-fold"/>
</dbReference>
<evidence type="ECO:0000256" key="4">
    <source>
        <dbReference type="ARBA" id="ARBA00022723"/>
    </source>
</evidence>
<feature type="region of interest" description="Disordered" evidence="8">
    <location>
        <begin position="17"/>
        <end position="49"/>
    </location>
</feature>
<evidence type="ECO:0008006" key="13">
    <source>
        <dbReference type="Google" id="ProtNLM"/>
    </source>
</evidence>
<keyword evidence="6" id="KW-0862">Zinc</keyword>
<keyword evidence="3" id="KW-0235">DNA replication</keyword>
<evidence type="ECO:0000313" key="11">
    <source>
        <dbReference type="EMBL" id="KAF5443785.1"/>
    </source>
</evidence>
<dbReference type="GO" id="GO:0008270">
    <property type="term" value="F:zinc ion binding"/>
    <property type="evidence" value="ECO:0007669"/>
    <property type="project" value="UniProtKB-KW"/>
</dbReference>
<dbReference type="InterPro" id="IPR055065">
    <property type="entry name" value="OB_MCM10"/>
</dbReference>
<dbReference type="FunFam" id="2.40.50.140:FF:000174">
    <property type="entry name" value="DNA replication licensing factor mcm10"/>
    <property type="match status" value="1"/>
</dbReference>
<evidence type="ECO:0000256" key="2">
    <source>
        <dbReference type="ARBA" id="ARBA00009679"/>
    </source>
</evidence>